<dbReference type="PROSITE" id="PS50948">
    <property type="entry name" value="PAN"/>
    <property type="match status" value="1"/>
</dbReference>
<dbReference type="InterPro" id="IPR008271">
    <property type="entry name" value="Ser/Thr_kinase_AS"/>
</dbReference>
<keyword evidence="1 11" id="KW-0723">Serine/threonine-protein kinase</keyword>
<dbReference type="InterPro" id="IPR000719">
    <property type="entry name" value="Prot_kinase_dom"/>
</dbReference>
<dbReference type="Pfam" id="PF00954">
    <property type="entry name" value="S_locus_glycop"/>
    <property type="match status" value="1"/>
</dbReference>
<dbReference type="Proteomes" id="UP000215914">
    <property type="component" value="Chromosome 5"/>
</dbReference>
<dbReference type="SMART" id="SM00108">
    <property type="entry name" value="B_lectin"/>
    <property type="match status" value="1"/>
</dbReference>
<dbReference type="FunFam" id="1.10.510.10:FF:000060">
    <property type="entry name" value="G-type lectin S-receptor-like serine/threonine-protein kinase"/>
    <property type="match status" value="1"/>
</dbReference>
<proteinExistence type="inferred from homology"/>
<dbReference type="InterPro" id="IPR001480">
    <property type="entry name" value="Bulb-type_lectin_dom"/>
</dbReference>
<keyword evidence="7" id="KW-1015">Disulfide bond</keyword>
<dbReference type="FunFam" id="2.90.10.10:FF:000004">
    <property type="entry name" value="G-type lectin S-receptor-like serine/threonine-protein kinase"/>
    <property type="match status" value="1"/>
</dbReference>
<dbReference type="GO" id="GO:0004674">
    <property type="term" value="F:protein serine/threonine kinase activity"/>
    <property type="evidence" value="ECO:0000318"/>
    <property type="project" value="GO_Central"/>
</dbReference>
<dbReference type="GO" id="GO:0106310">
    <property type="term" value="F:protein serine kinase activity"/>
    <property type="evidence" value="ECO:0007669"/>
    <property type="project" value="RHEA"/>
</dbReference>
<evidence type="ECO:0000313" key="16">
    <source>
        <dbReference type="EMBL" id="OTG26463.1"/>
    </source>
</evidence>
<gene>
    <name evidence="16" type="ORF">HannXRQ_Chr05g0158961</name>
</gene>
<dbReference type="GO" id="GO:0007165">
    <property type="term" value="P:signal transduction"/>
    <property type="evidence" value="ECO:0000318"/>
    <property type="project" value="GO_Central"/>
</dbReference>
<evidence type="ECO:0000256" key="9">
    <source>
        <dbReference type="ARBA" id="ARBA00047899"/>
    </source>
</evidence>
<feature type="chain" id="PRO_5012738787" description="Receptor-like serine/threonine-protein kinase" evidence="12">
    <location>
        <begin position="26"/>
        <end position="809"/>
    </location>
</feature>
<evidence type="ECO:0000259" key="13">
    <source>
        <dbReference type="PROSITE" id="PS50011"/>
    </source>
</evidence>
<feature type="signal peptide" evidence="12">
    <location>
        <begin position="1"/>
        <end position="25"/>
    </location>
</feature>
<evidence type="ECO:0000256" key="7">
    <source>
        <dbReference type="ARBA" id="ARBA00023157"/>
    </source>
</evidence>
<dbReference type="Pfam" id="PF07714">
    <property type="entry name" value="PK_Tyr_Ser-Thr"/>
    <property type="match status" value="1"/>
</dbReference>
<dbReference type="EMBL" id="CM007894">
    <property type="protein sequence ID" value="OTG26463.1"/>
    <property type="molecule type" value="Genomic_DNA"/>
</dbReference>
<dbReference type="InterPro" id="IPR024171">
    <property type="entry name" value="SRK-like_kinase"/>
</dbReference>
<evidence type="ECO:0000256" key="11">
    <source>
        <dbReference type="PIRNR" id="PIRNR000641"/>
    </source>
</evidence>
<dbReference type="FunFam" id="3.30.200.20:FF:000195">
    <property type="entry name" value="G-type lectin S-receptor-like serine/threonine-protein kinase"/>
    <property type="match status" value="1"/>
</dbReference>
<evidence type="ECO:0000256" key="6">
    <source>
        <dbReference type="ARBA" id="ARBA00022840"/>
    </source>
</evidence>
<evidence type="ECO:0000256" key="8">
    <source>
        <dbReference type="ARBA" id="ARBA00023180"/>
    </source>
</evidence>
<dbReference type="Gene3D" id="3.30.200.20">
    <property type="entry name" value="Phosphorylase Kinase, domain 1"/>
    <property type="match status" value="1"/>
</dbReference>
<dbReference type="PROSITE" id="PS50927">
    <property type="entry name" value="BULB_LECTIN"/>
    <property type="match status" value="1"/>
</dbReference>
<feature type="domain" description="Protein kinase" evidence="13">
    <location>
        <begin position="460"/>
        <end position="745"/>
    </location>
</feature>
<evidence type="ECO:0000256" key="10">
    <source>
        <dbReference type="ARBA" id="ARBA00048679"/>
    </source>
</evidence>
<organism evidence="16 17">
    <name type="scientific">Helianthus annuus</name>
    <name type="common">Common sunflower</name>
    <dbReference type="NCBI Taxonomy" id="4232"/>
    <lineage>
        <taxon>Eukaryota</taxon>
        <taxon>Viridiplantae</taxon>
        <taxon>Streptophyta</taxon>
        <taxon>Embryophyta</taxon>
        <taxon>Tracheophyta</taxon>
        <taxon>Spermatophyta</taxon>
        <taxon>Magnoliopsida</taxon>
        <taxon>eudicotyledons</taxon>
        <taxon>Gunneridae</taxon>
        <taxon>Pentapetalae</taxon>
        <taxon>asterids</taxon>
        <taxon>campanulids</taxon>
        <taxon>Asterales</taxon>
        <taxon>Asteraceae</taxon>
        <taxon>Asteroideae</taxon>
        <taxon>Heliantheae alliance</taxon>
        <taxon>Heliantheae</taxon>
        <taxon>Helianthus</taxon>
    </lineage>
</organism>
<evidence type="ECO:0000256" key="5">
    <source>
        <dbReference type="ARBA" id="ARBA00022777"/>
    </source>
</evidence>
<dbReference type="PROSITE" id="PS50011">
    <property type="entry name" value="PROTEIN_KINASE_DOM"/>
    <property type="match status" value="1"/>
</dbReference>
<sequence length="809" mass="91308">MGLQDKKDIFSFIMINLLLTSIVSGSTDTITSSIPLKDGDTIISSRGLFELGFFSPGNSKNRYIGIWYKNIPAKTVVWVANRETPVIDNSGMLKITNPGVLTLTNDKNTIVWSSNVSKAAPNPIAQLLDSGNLVVRDKNDNINFVWQSFDYPGDTLLPGMKMGKDLVTGRESYITSWKNDDDPSTGEYTFGCDVTGYPHQVIKKGQVLQYRSEPWNGIDFGGISVLPQNAIYKFDMVFNEHEVLYTYKMFNSSMISRLTMNHSGVAQRWVWADQAKDWIVYFSIPAADGCDLVCGAYGTCAINSFPKCGCLDKFVPKYQNEWNGANWSKGCVRKRPLNCKTDGFVKHANIKLPDFQYSMFYKNVTLAQCEKLCLKNCSCVAYANILKTGGTGCMLWMGDLVDIQEGPSFSSVLYVRMASSDLEEQVGNETDQLYANESQKEDLELPLFSLSEVVKATHNFSLSDKIGEGGYGPVYKGVLQDGKEIAVKRLSKTSNQGLDEFKNEVICISKLQHRNLVRLLGCCIQGDEKMLIYEYMPNHSLDYFIFDESRRKSLDWPSRFNIINGIARGLQYLHEDSRLRIIHRDLKASNILLDFDMNPKISDFGMARSFIGNETQANTMKVVGTYGYMSPEYAVDGIFSVKSDVFSFGVLVLEIVSGKKNRGFFHHDHHHNLLGHTWLLYQEGRLMEIVDPNITDSCHLYEVLRSIELALLCVQRNPDDRPSMSTVVVTLSSEGELPEAKQPGFFYTEHIPRDDKSSSTHAPSSTSAMTITLVNGVVRYVFRKMFKNQMSFFLQVMYKFLYGMKLKRS</sequence>
<evidence type="ECO:0000256" key="3">
    <source>
        <dbReference type="ARBA" id="ARBA00022729"/>
    </source>
</evidence>
<evidence type="ECO:0000313" key="17">
    <source>
        <dbReference type="Proteomes" id="UP000215914"/>
    </source>
</evidence>
<name>A0A251UTW0_HELAN</name>
<dbReference type="SUPFAM" id="SSF56112">
    <property type="entry name" value="Protein kinase-like (PK-like)"/>
    <property type="match status" value="1"/>
</dbReference>
<dbReference type="InterPro" id="IPR001245">
    <property type="entry name" value="Ser-Thr/Tyr_kinase_cat_dom"/>
</dbReference>
<keyword evidence="17" id="KW-1185">Reference proteome</keyword>
<evidence type="ECO:0000256" key="4">
    <source>
        <dbReference type="ARBA" id="ARBA00022741"/>
    </source>
</evidence>
<dbReference type="Gene3D" id="2.90.10.10">
    <property type="entry name" value="Bulb-type lectin domain"/>
    <property type="match status" value="1"/>
</dbReference>
<dbReference type="PROSITE" id="PS00108">
    <property type="entry name" value="PROTEIN_KINASE_ST"/>
    <property type="match status" value="1"/>
</dbReference>
<dbReference type="InterPro" id="IPR011009">
    <property type="entry name" value="Kinase-like_dom_sf"/>
</dbReference>
<keyword evidence="5 11" id="KW-0418">Kinase</keyword>
<dbReference type="OMA" id="WHLYLNI"/>
<evidence type="ECO:0000259" key="15">
    <source>
        <dbReference type="PROSITE" id="PS50948"/>
    </source>
</evidence>
<dbReference type="PIRSF" id="PIRSF000641">
    <property type="entry name" value="SRK"/>
    <property type="match status" value="1"/>
</dbReference>
<evidence type="ECO:0000256" key="2">
    <source>
        <dbReference type="ARBA" id="ARBA00022679"/>
    </source>
</evidence>
<comment type="similarity">
    <text evidence="11">Belongs to the protein kinase superfamily. Ser/Thr protein kinase family.</text>
</comment>
<keyword evidence="2 11" id="KW-0808">Transferase</keyword>
<dbReference type="InterPro" id="IPR036426">
    <property type="entry name" value="Bulb-type_lectin_dom_sf"/>
</dbReference>
<keyword evidence="3 12" id="KW-0732">Signal</keyword>
<dbReference type="InterPro" id="IPR003609">
    <property type="entry name" value="Pan_app"/>
</dbReference>
<dbReference type="AlphaFoldDB" id="A0A251UTW0"/>
<dbReference type="SUPFAM" id="SSF51110">
    <property type="entry name" value="alpha-D-mannose-specific plant lectins"/>
    <property type="match status" value="1"/>
</dbReference>
<protein>
    <recommendedName>
        <fullName evidence="11">Receptor-like serine/threonine-protein kinase</fullName>
        <ecNumber evidence="11">2.7.11.1</ecNumber>
    </recommendedName>
</protein>
<dbReference type="GO" id="GO:0005524">
    <property type="term" value="F:ATP binding"/>
    <property type="evidence" value="ECO:0007669"/>
    <property type="project" value="UniProtKB-KW"/>
</dbReference>
<evidence type="ECO:0000259" key="14">
    <source>
        <dbReference type="PROSITE" id="PS50927"/>
    </source>
</evidence>
<dbReference type="InterPro" id="IPR000858">
    <property type="entry name" value="S_locus_glycoprot_dom"/>
</dbReference>
<accession>A0A251UTW0</accession>
<feature type="domain" description="Apple" evidence="15">
    <location>
        <begin position="339"/>
        <end position="418"/>
    </location>
</feature>
<keyword evidence="6 11" id="KW-0067">ATP-binding</keyword>
<dbReference type="EC" id="2.7.11.1" evidence="11"/>
<keyword evidence="8" id="KW-0325">Glycoprotein</keyword>
<dbReference type="SMART" id="SM00473">
    <property type="entry name" value="PAN_AP"/>
    <property type="match status" value="1"/>
</dbReference>
<dbReference type="GO" id="GO:0006955">
    <property type="term" value="P:immune response"/>
    <property type="evidence" value="ECO:0000318"/>
    <property type="project" value="GO_Central"/>
</dbReference>
<evidence type="ECO:0000256" key="1">
    <source>
        <dbReference type="ARBA" id="ARBA00022527"/>
    </source>
</evidence>
<dbReference type="PANTHER" id="PTHR32444:SF232">
    <property type="entry name" value="S-LOCUS GLYCOPROTEIN"/>
    <property type="match status" value="1"/>
</dbReference>
<dbReference type="GO" id="GO:0005886">
    <property type="term" value="C:plasma membrane"/>
    <property type="evidence" value="ECO:0000318"/>
    <property type="project" value="GO_Central"/>
</dbReference>
<reference evidence="17" key="1">
    <citation type="journal article" date="2017" name="Nature">
        <title>The sunflower genome provides insights into oil metabolism, flowering and Asterid evolution.</title>
        <authorList>
            <person name="Badouin H."/>
            <person name="Gouzy J."/>
            <person name="Grassa C.J."/>
            <person name="Murat F."/>
            <person name="Staton S.E."/>
            <person name="Cottret L."/>
            <person name="Lelandais-Briere C."/>
            <person name="Owens G.L."/>
            <person name="Carrere S."/>
            <person name="Mayjonade B."/>
            <person name="Legrand L."/>
            <person name="Gill N."/>
            <person name="Kane N.C."/>
            <person name="Bowers J.E."/>
            <person name="Hubner S."/>
            <person name="Bellec A."/>
            <person name="Berard A."/>
            <person name="Berges H."/>
            <person name="Blanchet N."/>
            <person name="Boniface M.C."/>
            <person name="Brunel D."/>
            <person name="Catrice O."/>
            <person name="Chaidir N."/>
            <person name="Claudel C."/>
            <person name="Donnadieu C."/>
            <person name="Faraut T."/>
            <person name="Fievet G."/>
            <person name="Helmstetter N."/>
            <person name="King M."/>
            <person name="Knapp S.J."/>
            <person name="Lai Z."/>
            <person name="Le Paslier M.C."/>
            <person name="Lippi Y."/>
            <person name="Lorenzon L."/>
            <person name="Mandel J.R."/>
            <person name="Marage G."/>
            <person name="Marchand G."/>
            <person name="Marquand E."/>
            <person name="Bret-Mestries E."/>
            <person name="Morien E."/>
            <person name="Nambeesan S."/>
            <person name="Nguyen T."/>
            <person name="Pegot-Espagnet P."/>
            <person name="Pouilly N."/>
            <person name="Raftis F."/>
            <person name="Sallet E."/>
            <person name="Schiex T."/>
            <person name="Thomas J."/>
            <person name="Vandecasteele C."/>
            <person name="Vares D."/>
            <person name="Vear F."/>
            <person name="Vautrin S."/>
            <person name="Crespi M."/>
            <person name="Mangin B."/>
            <person name="Burke J.M."/>
            <person name="Salse J."/>
            <person name="Munos S."/>
            <person name="Vincourt P."/>
            <person name="Rieseberg L.H."/>
            <person name="Langlade N.B."/>
        </authorList>
    </citation>
    <scope>NUCLEOTIDE SEQUENCE [LARGE SCALE GENOMIC DNA]</scope>
    <source>
        <strain evidence="17">cv. SF193</strain>
    </source>
</reference>
<dbReference type="CDD" id="cd14066">
    <property type="entry name" value="STKc_IRAK"/>
    <property type="match status" value="1"/>
</dbReference>
<dbReference type="SMART" id="SM00220">
    <property type="entry name" value="S_TKc"/>
    <property type="match status" value="1"/>
</dbReference>
<comment type="catalytic activity">
    <reaction evidence="10 11">
        <text>L-seryl-[protein] + ATP = O-phospho-L-seryl-[protein] + ADP + H(+)</text>
        <dbReference type="Rhea" id="RHEA:17989"/>
        <dbReference type="Rhea" id="RHEA-COMP:9863"/>
        <dbReference type="Rhea" id="RHEA-COMP:11604"/>
        <dbReference type="ChEBI" id="CHEBI:15378"/>
        <dbReference type="ChEBI" id="CHEBI:29999"/>
        <dbReference type="ChEBI" id="CHEBI:30616"/>
        <dbReference type="ChEBI" id="CHEBI:83421"/>
        <dbReference type="ChEBI" id="CHEBI:456216"/>
        <dbReference type="EC" id="2.7.11.1"/>
    </reaction>
</comment>
<dbReference type="PANTHER" id="PTHR32444">
    <property type="entry name" value="BULB-TYPE LECTIN DOMAIN-CONTAINING PROTEIN"/>
    <property type="match status" value="1"/>
</dbReference>
<dbReference type="GO" id="GO:0048544">
    <property type="term" value="P:recognition of pollen"/>
    <property type="evidence" value="ECO:0007669"/>
    <property type="project" value="InterPro"/>
</dbReference>
<dbReference type="CDD" id="cd00028">
    <property type="entry name" value="B_lectin"/>
    <property type="match status" value="1"/>
</dbReference>
<dbReference type="Gene3D" id="1.10.510.10">
    <property type="entry name" value="Transferase(Phosphotransferase) domain 1"/>
    <property type="match status" value="1"/>
</dbReference>
<dbReference type="Pfam" id="PF01453">
    <property type="entry name" value="B_lectin"/>
    <property type="match status" value="1"/>
</dbReference>
<keyword evidence="4 11" id="KW-0547">Nucleotide-binding</keyword>
<feature type="domain" description="Bulb-type lectin" evidence="14">
    <location>
        <begin position="27"/>
        <end position="148"/>
    </location>
</feature>
<evidence type="ECO:0000256" key="12">
    <source>
        <dbReference type="SAM" id="SignalP"/>
    </source>
</evidence>
<dbReference type="Pfam" id="PF08276">
    <property type="entry name" value="PAN_2"/>
    <property type="match status" value="1"/>
</dbReference>
<dbReference type="CDD" id="cd01098">
    <property type="entry name" value="PAN_AP_plant"/>
    <property type="match status" value="1"/>
</dbReference>
<dbReference type="InParanoid" id="A0A251UTW0"/>
<comment type="catalytic activity">
    <reaction evidence="9 11">
        <text>L-threonyl-[protein] + ATP = O-phospho-L-threonyl-[protein] + ADP + H(+)</text>
        <dbReference type="Rhea" id="RHEA:46608"/>
        <dbReference type="Rhea" id="RHEA-COMP:11060"/>
        <dbReference type="Rhea" id="RHEA-COMP:11605"/>
        <dbReference type="ChEBI" id="CHEBI:15378"/>
        <dbReference type="ChEBI" id="CHEBI:30013"/>
        <dbReference type="ChEBI" id="CHEBI:30616"/>
        <dbReference type="ChEBI" id="CHEBI:61977"/>
        <dbReference type="ChEBI" id="CHEBI:456216"/>
        <dbReference type="EC" id="2.7.11.1"/>
    </reaction>
</comment>